<evidence type="ECO:0000256" key="4">
    <source>
        <dbReference type="RuleBase" id="RU004453"/>
    </source>
</evidence>
<reference evidence="6 7" key="1">
    <citation type="journal article" date="2020" name="G3 (Bethesda)">
        <title>Improved Reference Genome for Cyclotella cryptica CCMP332, a Model for Cell Wall Morphogenesis, Salinity Adaptation, and Lipid Production in Diatoms (Bacillariophyta).</title>
        <authorList>
            <person name="Roberts W.R."/>
            <person name="Downey K.M."/>
            <person name="Ruck E.C."/>
            <person name="Traller J.C."/>
            <person name="Alverson A.J."/>
        </authorList>
    </citation>
    <scope>NUCLEOTIDE SEQUENCE [LARGE SCALE GENOMIC DNA]</scope>
    <source>
        <strain evidence="6 7">CCMP332</strain>
    </source>
</reference>
<dbReference type="InterPro" id="IPR017853">
    <property type="entry name" value="GH"/>
</dbReference>
<dbReference type="GO" id="GO:0016798">
    <property type="term" value="F:hydrolase activity, acting on glycosyl bonds"/>
    <property type="evidence" value="ECO:0007669"/>
    <property type="project" value="UniProtKB-KW"/>
</dbReference>
<keyword evidence="7" id="KW-1185">Reference proteome</keyword>
<comment type="caution">
    <text evidence="6">The sequence shown here is derived from an EMBL/GenBank/DDBJ whole genome shotgun (WGS) entry which is preliminary data.</text>
</comment>
<dbReference type="AlphaFoldDB" id="A0ABD3PEX1"/>
<proteinExistence type="inferred from homology"/>
<evidence type="ECO:0000256" key="3">
    <source>
        <dbReference type="RuleBase" id="RU000489"/>
    </source>
</evidence>
<evidence type="ECO:0000256" key="1">
    <source>
        <dbReference type="ARBA" id="ARBA00022801"/>
    </source>
</evidence>
<dbReference type="InterPro" id="IPR001223">
    <property type="entry name" value="Glyco_hydro18_cat"/>
</dbReference>
<comment type="similarity">
    <text evidence="4">Belongs to the glycosyl hydrolase 18 family.</text>
</comment>
<evidence type="ECO:0000313" key="6">
    <source>
        <dbReference type="EMBL" id="KAL3786281.1"/>
    </source>
</evidence>
<keyword evidence="1 3" id="KW-0378">Hydrolase</keyword>
<dbReference type="Proteomes" id="UP001516023">
    <property type="component" value="Unassembled WGS sequence"/>
</dbReference>
<evidence type="ECO:0000256" key="2">
    <source>
        <dbReference type="ARBA" id="ARBA00023295"/>
    </source>
</evidence>
<dbReference type="Gene3D" id="3.20.20.80">
    <property type="entry name" value="Glycosidases"/>
    <property type="match status" value="1"/>
</dbReference>
<dbReference type="Pfam" id="PF00704">
    <property type="entry name" value="Glyco_hydro_18"/>
    <property type="match status" value="1"/>
</dbReference>
<dbReference type="PROSITE" id="PS01095">
    <property type="entry name" value="GH18_1"/>
    <property type="match status" value="1"/>
</dbReference>
<keyword evidence="2 3" id="KW-0326">Glycosidase</keyword>
<name>A0ABD3PEX1_9STRA</name>
<sequence>MLDSIPLSTLQHQNRCGIHTHTSMNFTSHSHLLILTTLLTVVSPSLSVHAFAMSASSSPLTWEGERRTRPQPQHANTSHPIIIGYAHNVQSGKAEQAIQDGVNVIIWSFLHFDSRPIEHVPEEKEEEEEQSSSPSAQHKGIIRTDLDLNAIRTLRNKYTHVIHLAAFGGWNGPHPPASFTGEEYCEIFMEFNAAHGYLFDGIDLDYEGHDDRNAPTAKFTLITLDIMADLSTHAKRTYGMIVSMAPAESYLDATAPDGSPDAIFSLRLDLSPRAWTSSPYASEEDRALISSVGFSHAGRQCYAYVLAKAGIETFDWVSIQLYEAYSPLAHELSRRKVDPVDALMARVKRLTSGYIVRDVPGVVTSEYTVKIPLSKLVLGVANKWADGLKFCKVDASWLRSAYQSSVVEYGEGFGGIMFWTIEEEGSEPDSRFTLQLSRAFETEFDRLEHSISQEL</sequence>
<gene>
    <name evidence="6" type="ORF">HJC23_005359</name>
</gene>
<evidence type="ECO:0000313" key="7">
    <source>
        <dbReference type="Proteomes" id="UP001516023"/>
    </source>
</evidence>
<dbReference type="SUPFAM" id="SSF51445">
    <property type="entry name" value="(Trans)glycosidases"/>
    <property type="match status" value="1"/>
</dbReference>
<dbReference type="InterPro" id="IPR001579">
    <property type="entry name" value="Glyco_hydro_18_chit_AS"/>
</dbReference>
<feature type="domain" description="GH18" evidence="5">
    <location>
        <begin position="82"/>
        <end position="252"/>
    </location>
</feature>
<evidence type="ECO:0000259" key="5">
    <source>
        <dbReference type="Pfam" id="PF00704"/>
    </source>
</evidence>
<accession>A0ABD3PEX1</accession>
<dbReference type="EMBL" id="JABMIG020000198">
    <property type="protein sequence ID" value="KAL3786281.1"/>
    <property type="molecule type" value="Genomic_DNA"/>
</dbReference>
<organism evidence="6 7">
    <name type="scientific">Cyclotella cryptica</name>
    <dbReference type="NCBI Taxonomy" id="29204"/>
    <lineage>
        <taxon>Eukaryota</taxon>
        <taxon>Sar</taxon>
        <taxon>Stramenopiles</taxon>
        <taxon>Ochrophyta</taxon>
        <taxon>Bacillariophyta</taxon>
        <taxon>Coscinodiscophyceae</taxon>
        <taxon>Thalassiosirophycidae</taxon>
        <taxon>Stephanodiscales</taxon>
        <taxon>Stephanodiscaceae</taxon>
        <taxon>Cyclotella</taxon>
    </lineage>
</organism>
<protein>
    <recommendedName>
        <fullName evidence="5">GH18 domain-containing protein</fullName>
    </recommendedName>
</protein>